<dbReference type="EMBL" id="KI632295">
    <property type="protein sequence ID" value="EYU19394.1"/>
    <property type="molecule type" value="Genomic_DNA"/>
</dbReference>
<evidence type="ECO:0000313" key="2">
    <source>
        <dbReference type="EMBL" id="EYU19394.1"/>
    </source>
</evidence>
<dbReference type="OrthoDB" id="911383at2759"/>
<protein>
    <recommendedName>
        <fullName evidence="1">F-box associated beta-propeller type 1 domain-containing protein</fullName>
    </recommendedName>
</protein>
<dbReference type="NCBIfam" id="TIGR01640">
    <property type="entry name" value="F_box_assoc_1"/>
    <property type="match status" value="1"/>
</dbReference>
<dbReference type="Pfam" id="PF07734">
    <property type="entry name" value="FBA_1"/>
    <property type="match status" value="1"/>
</dbReference>
<dbReference type="Proteomes" id="UP000030748">
    <property type="component" value="Unassembled WGS sequence"/>
</dbReference>
<feature type="domain" description="F-box associated beta-propeller type 1" evidence="1">
    <location>
        <begin position="68"/>
        <end position="270"/>
    </location>
</feature>
<proteinExistence type="predicted"/>
<name>A0A022PV50_ERYGU</name>
<keyword evidence="3" id="KW-1185">Reference proteome</keyword>
<dbReference type="InterPro" id="IPR017451">
    <property type="entry name" value="F-box-assoc_interact_dom"/>
</dbReference>
<dbReference type="PANTHER" id="PTHR31111:SF134">
    <property type="entry name" value="F-BOX ASSOCIATED INTERACTION DOMAIN-CONTAINING PROTEIN"/>
    <property type="match status" value="1"/>
</dbReference>
<evidence type="ECO:0000259" key="1">
    <source>
        <dbReference type="Pfam" id="PF07734"/>
    </source>
</evidence>
<reference evidence="2 3" key="1">
    <citation type="journal article" date="2013" name="Proc. Natl. Acad. Sci. U.S.A.">
        <title>Fine-scale variation in meiotic recombination in Mimulus inferred from population shotgun sequencing.</title>
        <authorList>
            <person name="Hellsten U."/>
            <person name="Wright K.M."/>
            <person name="Jenkins J."/>
            <person name="Shu S."/>
            <person name="Yuan Y."/>
            <person name="Wessler S.R."/>
            <person name="Schmutz J."/>
            <person name="Willis J.H."/>
            <person name="Rokhsar D.S."/>
        </authorList>
    </citation>
    <scope>NUCLEOTIDE SEQUENCE [LARGE SCALE GENOMIC DNA]</scope>
    <source>
        <strain evidence="3">cv. DUN x IM62</strain>
    </source>
</reference>
<gene>
    <name evidence="2" type="ORF">MIMGU_mgv11b007693mg</name>
</gene>
<dbReference type="KEGG" id="egt:105978132"/>
<organism evidence="2 3">
    <name type="scientific">Erythranthe guttata</name>
    <name type="common">Yellow monkey flower</name>
    <name type="synonym">Mimulus guttatus</name>
    <dbReference type="NCBI Taxonomy" id="4155"/>
    <lineage>
        <taxon>Eukaryota</taxon>
        <taxon>Viridiplantae</taxon>
        <taxon>Streptophyta</taxon>
        <taxon>Embryophyta</taxon>
        <taxon>Tracheophyta</taxon>
        <taxon>Spermatophyta</taxon>
        <taxon>Magnoliopsida</taxon>
        <taxon>eudicotyledons</taxon>
        <taxon>Gunneridae</taxon>
        <taxon>Pentapetalae</taxon>
        <taxon>asterids</taxon>
        <taxon>lamiids</taxon>
        <taxon>Lamiales</taxon>
        <taxon>Phrymaceae</taxon>
        <taxon>Erythranthe</taxon>
    </lineage>
</organism>
<dbReference type="InterPro" id="IPR006527">
    <property type="entry name" value="F-box-assoc_dom_typ1"/>
</dbReference>
<dbReference type="PANTHER" id="PTHR31111">
    <property type="entry name" value="BNAA05G37150D PROTEIN-RELATED"/>
    <property type="match status" value="1"/>
</dbReference>
<evidence type="ECO:0000313" key="3">
    <source>
        <dbReference type="Proteomes" id="UP000030748"/>
    </source>
</evidence>
<accession>A0A022PV50</accession>
<dbReference type="AlphaFoldDB" id="A0A022PV50"/>
<sequence>MALQCYPKFLHRFKKLIGDCNNGDDDIRNRDTPMILRYFCCPDYLRISVIDWKSEKECKLSVLKTLKRAYFVGCCNGLALFTSDNPSRVHIVVNPLSCNTATIYGPFKGGDPCGFFFHPSEKEYRILNVRKIEKDKYEYHVYLFGTNKWRKIPDPYFKYEPTRHWSRRKKGQKTINGNPAIVNDALHWDIGAIMVFDMISEEFTLRSAPFKETKGRKYVTRHLSANENRLCYCHLGCEEPVMDVWIMEDYEKWSWVKKYVVDLDFDMNKYPMESDFRFTTLSEIMGYITIVGTHNNELMLFWKRRGMFSCRLGFNIVKKIPLRKSEMDWHMHEFNWLCGFEIYSAI</sequence>